<keyword evidence="2" id="KW-0378">Hydrolase</keyword>
<dbReference type="Pfam" id="PF07859">
    <property type="entry name" value="Abhydrolase_3"/>
    <property type="match status" value="1"/>
</dbReference>
<comment type="similarity">
    <text evidence="1">Belongs to the 'GDXG' lipolytic enzyme family.</text>
</comment>
<dbReference type="PROSITE" id="PS01173">
    <property type="entry name" value="LIPASE_GDXG_HIS"/>
    <property type="match status" value="1"/>
</dbReference>
<dbReference type="Proteomes" id="UP000198282">
    <property type="component" value="Unassembled WGS sequence"/>
</dbReference>
<evidence type="ECO:0000313" key="7">
    <source>
        <dbReference type="Proteomes" id="UP000198282"/>
    </source>
</evidence>
<dbReference type="InterPro" id="IPR050300">
    <property type="entry name" value="GDXG_lipolytic_enzyme"/>
</dbReference>
<dbReference type="Gene3D" id="3.40.50.1820">
    <property type="entry name" value="alpha/beta hydrolase"/>
    <property type="match status" value="1"/>
</dbReference>
<dbReference type="PANTHER" id="PTHR48081:SF30">
    <property type="entry name" value="ACETYL-HYDROLASE LIPR-RELATED"/>
    <property type="match status" value="1"/>
</dbReference>
<feature type="compositionally biased region" description="Low complexity" evidence="4">
    <location>
        <begin position="351"/>
        <end position="365"/>
    </location>
</feature>
<evidence type="ECO:0000259" key="5">
    <source>
        <dbReference type="Pfam" id="PF07859"/>
    </source>
</evidence>
<dbReference type="RefSeq" id="WP_245878367.1">
    <property type="nucleotide sequence ID" value="NZ_FZOD01000014.1"/>
</dbReference>
<dbReference type="SUPFAM" id="SSF53474">
    <property type="entry name" value="alpha/beta-Hydrolases"/>
    <property type="match status" value="1"/>
</dbReference>
<organism evidence="6 7">
    <name type="scientific">Streptosporangium subroseum</name>
    <dbReference type="NCBI Taxonomy" id="106412"/>
    <lineage>
        <taxon>Bacteria</taxon>
        <taxon>Bacillati</taxon>
        <taxon>Actinomycetota</taxon>
        <taxon>Actinomycetes</taxon>
        <taxon>Streptosporangiales</taxon>
        <taxon>Streptosporangiaceae</taxon>
        <taxon>Streptosporangium</taxon>
    </lineage>
</organism>
<dbReference type="InterPro" id="IPR013094">
    <property type="entry name" value="AB_hydrolase_3"/>
</dbReference>
<feature type="active site" evidence="3">
    <location>
        <position position="166"/>
    </location>
</feature>
<dbReference type="InterPro" id="IPR002168">
    <property type="entry name" value="Lipase_GDXG_HIS_AS"/>
</dbReference>
<reference evidence="6 7" key="1">
    <citation type="submission" date="2017-06" db="EMBL/GenBank/DDBJ databases">
        <authorList>
            <person name="Kim H.J."/>
            <person name="Triplett B.A."/>
        </authorList>
    </citation>
    <scope>NUCLEOTIDE SEQUENCE [LARGE SCALE GENOMIC DNA]</scope>
    <source>
        <strain evidence="6 7">CGMCC 4.2132</strain>
    </source>
</reference>
<evidence type="ECO:0000313" key="6">
    <source>
        <dbReference type="EMBL" id="SNS71543.1"/>
    </source>
</evidence>
<dbReference type="InterPro" id="IPR033140">
    <property type="entry name" value="Lipase_GDXG_put_SER_AS"/>
</dbReference>
<feature type="domain" description="Alpha/beta hydrolase fold-3" evidence="5">
    <location>
        <begin position="92"/>
        <end position="291"/>
    </location>
</feature>
<dbReference type="InterPro" id="IPR029058">
    <property type="entry name" value="AB_hydrolase_fold"/>
</dbReference>
<evidence type="ECO:0000256" key="4">
    <source>
        <dbReference type="SAM" id="MobiDB-lite"/>
    </source>
</evidence>
<dbReference type="EMBL" id="FZOD01000014">
    <property type="protein sequence ID" value="SNS71543.1"/>
    <property type="molecule type" value="Genomic_DNA"/>
</dbReference>
<sequence>MHDEIDVDVCPDYPLSWQAAALSAIMRRTFKPMSGILLRTGIGVMAVSRIAALAGKVPLRLPAHVSVVRDEVGACSGEWVRAGQELDEGKVLLYFHGGGYFACSPATHRPITWRLSAAARRPVLAVDYRQGPVHRLPESLEDAVAAYLCLLERGYAPADILLAGDSAGGHLTLATLLALRDRGLPLPAAAVCLSPWTDLTDVPHQVNSLLDPMISAGRVDWLARRWTVGLDTRHHLVSPVFGDYTGLPPLMIVTGSTEVLRDEGRRVAERARSGGVPVTYEEWPRMPHAFAILADVVPEARRVFLHIARFLSAAQVLAADDPGVRDLATYDPAVQDPDMYGPLGQDLAGEPVAYDPAVQDPAADDPGARSDASAVQDPTARPGSAAA</sequence>
<gene>
    <name evidence="6" type="ORF">SAMN05216276_1014111</name>
</gene>
<dbReference type="PANTHER" id="PTHR48081">
    <property type="entry name" value="AB HYDROLASE SUPERFAMILY PROTEIN C4A8.06C"/>
    <property type="match status" value="1"/>
</dbReference>
<dbReference type="AlphaFoldDB" id="A0A239GSR5"/>
<evidence type="ECO:0000256" key="2">
    <source>
        <dbReference type="ARBA" id="ARBA00022801"/>
    </source>
</evidence>
<proteinExistence type="inferred from homology"/>
<dbReference type="GO" id="GO:0004806">
    <property type="term" value="F:triacylglycerol lipase activity"/>
    <property type="evidence" value="ECO:0007669"/>
    <property type="project" value="TreeGrafter"/>
</dbReference>
<dbReference type="PROSITE" id="PS01174">
    <property type="entry name" value="LIPASE_GDXG_SER"/>
    <property type="match status" value="1"/>
</dbReference>
<keyword evidence="7" id="KW-1185">Reference proteome</keyword>
<evidence type="ECO:0000256" key="3">
    <source>
        <dbReference type="PROSITE-ProRule" id="PRU10038"/>
    </source>
</evidence>
<protein>
    <submittedName>
        <fullName evidence="6">Acetyl esterase/lipase</fullName>
    </submittedName>
</protein>
<name>A0A239GSR5_9ACTN</name>
<feature type="region of interest" description="Disordered" evidence="4">
    <location>
        <begin position="336"/>
        <end position="387"/>
    </location>
</feature>
<evidence type="ECO:0000256" key="1">
    <source>
        <dbReference type="ARBA" id="ARBA00010515"/>
    </source>
</evidence>
<accession>A0A239GSR5</accession>